<dbReference type="SUPFAM" id="SSF48179">
    <property type="entry name" value="6-phosphogluconate dehydrogenase C-terminal domain-like"/>
    <property type="match status" value="1"/>
</dbReference>
<dbReference type="Gene3D" id="1.10.1040.50">
    <property type="match status" value="1"/>
</dbReference>
<organism evidence="1 2">
    <name type="scientific">Streptomyces caeni</name>
    <dbReference type="NCBI Taxonomy" id="2307231"/>
    <lineage>
        <taxon>Bacteria</taxon>
        <taxon>Bacillati</taxon>
        <taxon>Actinomycetota</taxon>
        <taxon>Actinomycetes</taxon>
        <taxon>Kitasatosporales</taxon>
        <taxon>Streptomycetaceae</taxon>
        <taxon>Streptomyces</taxon>
    </lineage>
</organism>
<sequence length="87" mass="9196">MLFAEALDAVDCLDNGVLTSVADANIGSIHGIGFPAWTGGVLQYVNQYDGGLPGFVTRARELAATYGERFLPPASLVERAERGEILA</sequence>
<reference evidence="2" key="1">
    <citation type="journal article" date="2019" name="Int. J. Syst. Evol. Microbiol.">
        <title>The Global Catalogue of Microorganisms (GCM) 10K type strain sequencing project: providing services to taxonomists for standard genome sequencing and annotation.</title>
        <authorList>
            <consortium name="The Broad Institute Genomics Platform"/>
            <consortium name="The Broad Institute Genome Sequencing Center for Infectious Disease"/>
            <person name="Wu L."/>
            <person name="Ma J."/>
        </authorList>
    </citation>
    <scope>NUCLEOTIDE SEQUENCE [LARGE SCALE GENOMIC DNA]</scope>
    <source>
        <strain evidence="2">CGMCC 1.12470</strain>
    </source>
</reference>
<evidence type="ECO:0000313" key="2">
    <source>
        <dbReference type="Proteomes" id="UP001597261"/>
    </source>
</evidence>
<keyword evidence="2" id="KW-1185">Reference proteome</keyword>
<dbReference type="PANTHER" id="PTHR43612:SF3">
    <property type="entry name" value="TRIFUNCTIONAL ENZYME SUBUNIT ALPHA, MITOCHONDRIAL"/>
    <property type="match status" value="1"/>
</dbReference>
<name>A0ABW4J3H5_9ACTN</name>
<proteinExistence type="predicted"/>
<evidence type="ECO:0000313" key="1">
    <source>
        <dbReference type="EMBL" id="MFD1663441.1"/>
    </source>
</evidence>
<dbReference type="PANTHER" id="PTHR43612">
    <property type="entry name" value="TRIFUNCTIONAL ENZYME SUBUNIT ALPHA"/>
    <property type="match status" value="1"/>
</dbReference>
<evidence type="ECO:0008006" key="3">
    <source>
        <dbReference type="Google" id="ProtNLM"/>
    </source>
</evidence>
<dbReference type="InterPro" id="IPR050136">
    <property type="entry name" value="FA_oxidation_alpha_subunit"/>
</dbReference>
<dbReference type="EMBL" id="JBHUDX010000139">
    <property type="protein sequence ID" value="MFD1663441.1"/>
    <property type="molecule type" value="Genomic_DNA"/>
</dbReference>
<gene>
    <name evidence="1" type="ORF">ACFSL4_36085</name>
</gene>
<dbReference type="InterPro" id="IPR008927">
    <property type="entry name" value="6-PGluconate_DH-like_C_sf"/>
</dbReference>
<accession>A0ABW4J3H5</accession>
<protein>
    <recommendedName>
        <fullName evidence="3">3-hydroxyacyl-CoA dehydrogenase C-terminal domain-containing protein</fullName>
    </recommendedName>
</protein>
<dbReference type="Proteomes" id="UP001597261">
    <property type="component" value="Unassembled WGS sequence"/>
</dbReference>
<comment type="caution">
    <text evidence="1">The sequence shown here is derived from an EMBL/GenBank/DDBJ whole genome shotgun (WGS) entry which is preliminary data.</text>
</comment>